<evidence type="ECO:0000256" key="1">
    <source>
        <dbReference type="SAM" id="MobiDB-lite"/>
    </source>
</evidence>
<evidence type="ECO:0000313" key="3">
    <source>
        <dbReference type="Proteomes" id="UP000325577"/>
    </source>
</evidence>
<dbReference type="AlphaFoldDB" id="A0A5J5C1V9"/>
<dbReference type="PANTHER" id="PTHR36370:SF1">
    <property type="entry name" value="THYLAKOID SOLUBLE PHOSPHOPROTEIN"/>
    <property type="match status" value="1"/>
</dbReference>
<dbReference type="SUPFAM" id="SSF144256">
    <property type="entry name" value="TSP9-like"/>
    <property type="match status" value="1"/>
</dbReference>
<protein>
    <submittedName>
        <fullName evidence="2">Uncharacterized protein</fullName>
    </submittedName>
</protein>
<gene>
    <name evidence="2" type="ORF">F0562_001057</name>
</gene>
<dbReference type="PANTHER" id="PTHR36370">
    <property type="entry name" value="THYLAKOID SOLUBLE PHOSPHOPROTEIN"/>
    <property type="match status" value="1"/>
</dbReference>
<organism evidence="2 3">
    <name type="scientific">Nyssa sinensis</name>
    <dbReference type="NCBI Taxonomy" id="561372"/>
    <lineage>
        <taxon>Eukaryota</taxon>
        <taxon>Viridiplantae</taxon>
        <taxon>Streptophyta</taxon>
        <taxon>Embryophyta</taxon>
        <taxon>Tracheophyta</taxon>
        <taxon>Spermatophyta</taxon>
        <taxon>Magnoliopsida</taxon>
        <taxon>eudicotyledons</taxon>
        <taxon>Gunneridae</taxon>
        <taxon>Pentapetalae</taxon>
        <taxon>asterids</taxon>
        <taxon>Cornales</taxon>
        <taxon>Nyssaceae</taxon>
        <taxon>Nyssa</taxon>
    </lineage>
</organism>
<feature type="region of interest" description="Disordered" evidence="1">
    <location>
        <begin position="1"/>
        <end position="32"/>
    </location>
</feature>
<sequence>MSGTTDDVPVVLAEAPRGRESGRGGKKTREQSRICEEQASLEGRMFIMENVVGEMGERLERHQHNFEALEGYMMGEMEQIASFLSIPSAIAGVCRIIEMASLNIFFSPMVATGRVYAATAEKSSGGSSEEKGLWDWIIGGLQKEDQLLETDPILKKVEEKNGGTTGRKNSVAVPPKKSGGFGGLFAKN</sequence>
<feature type="compositionally biased region" description="Basic and acidic residues" evidence="1">
    <location>
        <begin position="16"/>
        <end position="32"/>
    </location>
</feature>
<feature type="region of interest" description="Disordered" evidence="1">
    <location>
        <begin position="158"/>
        <end position="188"/>
    </location>
</feature>
<reference evidence="2 3" key="1">
    <citation type="submission" date="2019-09" db="EMBL/GenBank/DDBJ databases">
        <title>A chromosome-level genome assembly of the Chinese tupelo Nyssa sinensis.</title>
        <authorList>
            <person name="Yang X."/>
            <person name="Kang M."/>
            <person name="Yang Y."/>
            <person name="Xiong H."/>
            <person name="Wang M."/>
            <person name="Zhang Z."/>
            <person name="Wang Z."/>
            <person name="Wu H."/>
            <person name="Ma T."/>
            <person name="Liu J."/>
            <person name="Xi Z."/>
        </authorList>
    </citation>
    <scope>NUCLEOTIDE SEQUENCE [LARGE SCALE GENOMIC DNA]</scope>
    <source>
        <strain evidence="2">J267</strain>
        <tissue evidence="2">Leaf</tissue>
    </source>
</reference>
<proteinExistence type="predicted"/>
<dbReference type="GO" id="GO:0009507">
    <property type="term" value="C:chloroplast"/>
    <property type="evidence" value="ECO:0007669"/>
    <property type="project" value="TreeGrafter"/>
</dbReference>
<keyword evidence="3" id="KW-1185">Reference proteome</keyword>
<dbReference type="InterPro" id="IPR021584">
    <property type="entry name" value="TSP9"/>
</dbReference>
<dbReference type="OrthoDB" id="1301212at2759"/>
<evidence type="ECO:0000313" key="2">
    <source>
        <dbReference type="EMBL" id="KAA8549373.1"/>
    </source>
</evidence>
<name>A0A5J5C1V9_9ASTE</name>
<feature type="compositionally biased region" description="Gly residues" evidence="1">
    <location>
        <begin position="179"/>
        <end position="188"/>
    </location>
</feature>
<dbReference type="Proteomes" id="UP000325577">
    <property type="component" value="Linkage Group LG0"/>
</dbReference>
<dbReference type="EMBL" id="CM018031">
    <property type="protein sequence ID" value="KAA8549373.1"/>
    <property type="molecule type" value="Genomic_DNA"/>
</dbReference>
<accession>A0A5J5C1V9</accession>
<dbReference type="InterPro" id="IPR037244">
    <property type="entry name" value="TSP9_sf"/>
</dbReference>
<dbReference type="Pfam" id="PF11493">
    <property type="entry name" value="TSP9"/>
    <property type="match status" value="1"/>
</dbReference>